<gene>
    <name evidence="2" type="ORF">MEUPH1_LOCUS6165</name>
</gene>
<dbReference type="AlphaFoldDB" id="A0AAV0W0T3"/>
<evidence type="ECO:0008006" key="4">
    <source>
        <dbReference type="Google" id="ProtNLM"/>
    </source>
</evidence>
<name>A0AAV0W0T3_9HEMI</name>
<keyword evidence="1" id="KW-0175">Coiled coil</keyword>
<sequence length="139" mass="15755">MNFNYFAKDARNGQDINLVDHPMYWAAAGRLNNDNRRLPDLRLSGQNCYLYSVAPLAPVNVTQLADCTSVVSDGLVRYDIDLQSRNIDLKAEIEQLRTLVSELEVENMDHKNANRAISSKVSEDWNDNIAQPEPLLGEY</sequence>
<evidence type="ECO:0000313" key="3">
    <source>
        <dbReference type="Proteomes" id="UP001160148"/>
    </source>
</evidence>
<dbReference type="Proteomes" id="UP001160148">
    <property type="component" value="Unassembled WGS sequence"/>
</dbReference>
<comment type="caution">
    <text evidence="2">The sequence shown here is derived from an EMBL/GenBank/DDBJ whole genome shotgun (WGS) entry which is preliminary data.</text>
</comment>
<evidence type="ECO:0000313" key="2">
    <source>
        <dbReference type="EMBL" id="CAI6349624.1"/>
    </source>
</evidence>
<feature type="coiled-coil region" evidence="1">
    <location>
        <begin position="86"/>
        <end position="113"/>
    </location>
</feature>
<proteinExistence type="predicted"/>
<dbReference type="EMBL" id="CARXXK010000001">
    <property type="protein sequence ID" value="CAI6349624.1"/>
    <property type="molecule type" value="Genomic_DNA"/>
</dbReference>
<accession>A0AAV0W0T3</accession>
<reference evidence="2 3" key="1">
    <citation type="submission" date="2023-01" db="EMBL/GenBank/DDBJ databases">
        <authorList>
            <person name="Whitehead M."/>
        </authorList>
    </citation>
    <scope>NUCLEOTIDE SEQUENCE [LARGE SCALE GENOMIC DNA]</scope>
</reference>
<protein>
    <recommendedName>
        <fullName evidence="4">Tail fiber domain-containing protein</fullName>
    </recommendedName>
</protein>
<evidence type="ECO:0000256" key="1">
    <source>
        <dbReference type="SAM" id="Coils"/>
    </source>
</evidence>
<keyword evidence="3" id="KW-1185">Reference proteome</keyword>
<organism evidence="2 3">
    <name type="scientific">Macrosiphum euphorbiae</name>
    <name type="common">potato aphid</name>
    <dbReference type="NCBI Taxonomy" id="13131"/>
    <lineage>
        <taxon>Eukaryota</taxon>
        <taxon>Metazoa</taxon>
        <taxon>Ecdysozoa</taxon>
        <taxon>Arthropoda</taxon>
        <taxon>Hexapoda</taxon>
        <taxon>Insecta</taxon>
        <taxon>Pterygota</taxon>
        <taxon>Neoptera</taxon>
        <taxon>Paraneoptera</taxon>
        <taxon>Hemiptera</taxon>
        <taxon>Sternorrhyncha</taxon>
        <taxon>Aphidomorpha</taxon>
        <taxon>Aphidoidea</taxon>
        <taxon>Aphididae</taxon>
        <taxon>Macrosiphini</taxon>
        <taxon>Macrosiphum</taxon>
    </lineage>
</organism>